<evidence type="ECO:0000313" key="12">
    <source>
        <dbReference type="Proteomes" id="UP000663720"/>
    </source>
</evidence>
<evidence type="ECO:0000256" key="4">
    <source>
        <dbReference type="ARBA" id="ARBA00023012"/>
    </source>
</evidence>
<evidence type="ECO:0000256" key="5">
    <source>
        <dbReference type="ARBA" id="ARBA00023015"/>
    </source>
</evidence>
<dbReference type="PANTHER" id="PTHR45339">
    <property type="entry name" value="HYBRID SIGNAL TRANSDUCTION HISTIDINE KINASE J"/>
    <property type="match status" value="1"/>
</dbReference>
<feature type="modified residue" description="4-aspartylphosphate" evidence="8">
    <location>
        <position position="58"/>
    </location>
</feature>
<keyword evidence="7" id="KW-0804">Transcription</keyword>
<dbReference type="PANTHER" id="PTHR45339:SF1">
    <property type="entry name" value="HYBRID SIGNAL TRANSDUCTION HISTIDINE KINASE J"/>
    <property type="match status" value="1"/>
</dbReference>
<dbReference type="CDD" id="cd16922">
    <property type="entry name" value="HATPase_EvgS-ArcB-TorS-like"/>
    <property type="match status" value="1"/>
</dbReference>
<reference evidence="11" key="1">
    <citation type="journal article" date="2021" name="Microb. Physiol.">
        <title>Proteogenomic Insights into the Physiology of Marine, Sulfate-Reducing, Filamentous Desulfonema limicola and Desulfonema magnum.</title>
        <authorList>
            <person name="Schnaars V."/>
            <person name="Wohlbrand L."/>
            <person name="Scheve S."/>
            <person name="Hinrichs C."/>
            <person name="Reinhardt R."/>
            <person name="Rabus R."/>
        </authorList>
    </citation>
    <scope>NUCLEOTIDE SEQUENCE</scope>
    <source>
        <strain evidence="11">5ac10</strain>
    </source>
</reference>
<keyword evidence="4" id="KW-0902">Two-component regulatory system</keyword>
<dbReference type="SUPFAM" id="SSF52172">
    <property type="entry name" value="CheY-like"/>
    <property type="match status" value="2"/>
</dbReference>
<sequence length="616" mass="70557">MSDLQKKKILIVDDNNEIIQVLTEMLDFEDNYHLDIAKDGLKAFELACKNEPDLILLDIMMPGIDGMNVCKKLKSFSKTQDIPIILMTASINEDNIAKAFEAGAVDYIQKPFYRQELTARIRNQLKYRHTEQTLKKTLYDYKVLKEKAEKLYQAKSSYLSGMSHELRTPLNSILGYTQILKQDQYLNEKHIKALDAITHSSEHLLKMINGILDLSKIEAGKAELNLSDFNLIEVLKNIRNILEIRAYQKNINFRLEMCSRLPEIVTCDEKILSQILLNLLGNAIKFTEKGQVVFKVFCIHSKQNSSIIRFQIKDTGVGIAEEKIPDLFLPFHQVGSRASKQEGTGLGLAISQQLAKMMDSKIYLESTAGKGSIFWFDLEMPVKQSNTQIVKKNDEQGKIVGYTHTNQNFSSKLKLLIVDDTMINRILLRDMLKPLGFDIAETNSGHQALKIAPAFNPDMVLMDLVMPEMDGFETTKQIKRIPGMEHLIIIAVSAYVDNKSKKLSKDAGCHDFIEKPVHKDELLQKISTYLNIKWVYEKRNKDLQSDFEQQTIKPPSDNEIKKLYNMAQQGDILGIKKYAELMKEPGSEIKLFGEKLYYFAKNFLVDEIIQFISKYK</sequence>
<dbReference type="RefSeq" id="WP_207689879.1">
    <property type="nucleotide sequence ID" value="NZ_CP061799.1"/>
</dbReference>
<dbReference type="FunFam" id="3.30.565.10:FF:000010">
    <property type="entry name" value="Sensor histidine kinase RcsC"/>
    <property type="match status" value="1"/>
</dbReference>
<dbReference type="Gene3D" id="3.30.565.10">
    <property type="entry name" value="Histidine kinase-like ATPase, C-terminal domain"/>
    <property type="match status" value="1"/>
</dbReference>
<feature type="domain" description="Histidine kinase" evidence="9">
    <location>
        <begin position="161"/>
        <end position="382"/>
    </location>
</feature>
<dbReference type="SUPFAM" id="SSF55874">
    <property type="entry name" value="ATPase domain of HSP90 chaperone/DNA topoisomerase II/histidine kinase"/>
    <property type="match status" value="1"/>
</dbReference>
<evidence type="ECO:0000256" key="2">
    <source>
        <dbReference type="ARBA" id="ARBA00012438"/>
    </source>
</evidence>
<feature type="domain" description="Response regulatory" evidence="10">
    <location>
        <begin position="8"/>
        <end position="125"/>
    </location>
</feature>
<dbReference type="AlphaFoldDB" id="A0A975B374"/>
<feature type="domain" description="Response regulatory" evidence="10">
    <location>
        <begin position="414"/>
        <end position="530"/>
    </location>
</feature>
<dbReference type="SMART" id="SM00448">
    <property type="entry name" value="REC"/>
    <property type="match status" value="2"/>
</dbReference>
<evidence type="ECO:0000256" key="3">
    <source>
        <dbReference type="ARBA" id="ARBA00022553"/>
    </source>
</evidence>
<evidence type="ECO:0000256" key="6">
    <source>
        <dbReference type="ARBA" id="ARBA00023125"/>
    </source>
</evidence>
<organism evidence="11 12">
    <name type="scientific">Desulfonema limicola</name>
    <dbReference type="NCBI Taxonomy" id="45656"/>
    <lineage>
        <taxon>Bacteria</taxon>
        <taxon>Pseudomonadati</taxon>
        <taxon>Thermodesulfobacteriota</taxon>
        <taxon>Desulfobacteria</taxon>
        <taxon>Desulfobacterales</taxon>
        <taxon>Desulfococcaceae</taxon>
        <taxon>Desulfonema</taxon>
    </lineage>
</organism>
<dbReference type="KEGG" id="dli:dnl_01660"/>
<dbReference type="InterPro" id="IPR003594">
    <property type="entry name" value="HATPase_dom"/>
</dbReference>
<dbReference type="Gene3D" id="1.10.287.130">
    <property type="match status" value="1"/>
</dbReference>
<dbReference type="GO" id="GO:0000155">
    <property type="term" value="F:phosphorelay sensor kinase activity"/>
    <property type="evidence" value="ECO:0007669"/>
    <property type="project" value="InterPro"/>
</dbReference>
<dbReference type="FunFam" id="3.40.50.2300:FF:000001">
    <property type="entry name" value="DNA-binding response regulator PhoB"/>
    <property type="match status" value="1"/>
</dbReference>
<dbReference type="Pfam" id="PF00512">
    <property type="entry name" value="HisKA"/>
    <property type="match status" value="1"/>
</dbReference>
<dbReference type="GO" id="GO:0003677">
    <property type="term" value="F:DNA binding"/>
    <property type="evidence" value="ECO:0007669"/>
    <property type="project" value="UniProtKB-KW"/>
</dbReference>
<dbReference type="CDD" id="cd17546">
    <property type="entry name" value="REC_hyHK_CKI1_RcsC-like"/>
    <property type="match status" value="1"/>
</dbReference>
<feature type="modified residue" description="4-aspartylphosphate" evidence="8">
    <location>
        <position position="463"/>
    </location>
</feature>
<dbReference type="Pfam" id="PF02518">
    <property type="entry name" value="HATPase_c"/>
    <property type="match status" value="1"/>
</dbReference>
<name>A0A975B374_9BACT</name>
<evidence type="ECO:0000259" key="9">
    <source>
        <dbReference type="PROSITE" id="PS50109"/>
    </source>
</evidence>
<accession>A0A975B374</accession>
<keyword evidence="6" id="KW-0238">DNA-binding</keyword>
<dbReference type="InterPro" id="IPR036890">
    <property type="entry name" value="HATPase_C_sf"/>
</dbReference>
<proteinExistence type="predicted"/>
<dbReference type="EMBL" id="CP061799">
    <property type="protein sequence ID" value="QTA77962.1"/>
    <property type="molecule type" value="Genomic_DNA"/>
</dbReference>
<dbReference type="SMART" id="SM00388">
    <property type="entry name" value="HisKA"/>
    <property type="match status" value="1"/>
</dbReference>
<dbReference type="SMART" id="SM00387">
    <property type="entry name" value="HATPase_c"/>
    <property type="match status" value="1"/>
</dbReference>
<dbReference type="InterPro" id="IPR011006">
    <property type="entry name" value="CheY-like_superfamily"/>
</dbReference>
<evidence type="ECO:0000256" key="8">
    <source>
        <dbReference type="PROSITE-ProRule" id="PRU00169"/>
    </source>
</evidence>
<keyword evidence="3 8" id="KW-0597">Phosphoprotein</keyword>
<dbReference type="InterPro" id="IPR005467">
    <property type="entry name" value="His_kinase_dom"/>
</dbReference>
<evidence type="ECO:0000256" key="1">
    <source>
        <dbReference type="ARBA" id="ARBA00000085"/>
    </source>
</evidence>
<dbReference type="PRINTS" id="PR00344">
    <property type="entry name" value="BCTRLSENSOR"/>
</dbReference>
<dbReference type="Pfam" id="PF00072">
    <property type="entry name" value="Response_reg"/>
    <property type="match status" value="2"/>
</dbReference>
<keyword evidence="11" id="KW-0418">Kinase</keyword>
<dbReference type="InterPro" id="IPR003661">
    <property type="entry name" value="HisK_dim/P_dom"/>
</dbReference>
<dbReference type="Proteomes" id="UP000663720">
    <property type="component" value="Chromosome"/>
</dbReference>
<dbReference type="PROSITE" id="PS50110">
    <property type="entry name" value="RESPONSE_REGULATORY"/>
    <property type="match status" value="2"/>
</dbReference>
<evidence type="ECO:0000256" key="7">
    <source>
        <dbReference type="ARBA" id="ARBA00023163"/>
    </source>
</evidence>
<dbReference type="Gene3D" id="3.40.50.2300">
    <property type="match status" value="2"/>
</dbReference>
<dbReference type="InterPro" id="IPR001789">
    <property type="entry name" value="Sig_transdc_resp-reg_receiver"/>
</dbReference>
<evidence type="ECO:0000259" key="10">
    <source>
        <dbReference type="PROSITE" id="PS50110"/>
    </source>
</evidence>
<protein>
    <recommendedName>
        <fullName evidence="2">histidine kinase</fullName>
        <ecNumber evidence="2">2.7.13.3</ecNumber>
    </recommendedName>
</protein>
<dbReference type="CDD" id="cd00082">
    <property type="entry name" value="HisKA"/>
    <property type="match status" value="1"/>
</dbReference>
<dbReference type="PROSITE" id="PS50109">
    <property type="entry name" value="HIS_KIN"/>
    <property type="match status" value="1"/>
</dbReference>
<keyword evidence="11" id="KW-0808">Transferase</keyword>
<comment type="catalytic activity">
    <reaction evidence="1">
        <text>ATP + protein L-histidine = ADP + protein N-phospho-L-histidine.</text>
        <dbReference type="EC" id="2.7.13.3"/>
    </reaction>
</comment>
<gene>
    <name evidence="11" type="ORF">dnl_01660</name>
</gene>
<dbReference type="EC" id="2.7.13.3" evidence="2"/>
<evidence type="ECO:0000313" key="11">
    <source>
        <dbReference type="EMBL" id="QTA77962.1"/>
    </source>
</evidence>
<keyword evidence="12" id="KW-1185">Reference proteome</keyword>
<dbReference type="InterPro" id="IPR004358">
    <property type="entry name" value="Sig_transdc_His_kin-like_C"/>
</dbReference>
<keyword evidence="5" id="KW-0805">Transcription regulation</keyword>